<keyword evidence="6" id="KW-0833">Ubl conjugation pathway</keyword>
<feature type="domain" description="RING-type" evidence="10">
    <location>
        <begin position="235"/>
        <end position="275"/>
    </location>
</feature>
<evidence type="ECO:0000256" key="2">
    <source>
        <dbReference type="ARBA" id="ARBA00012483"/>
    </source>
</evidence>
<dbReference type="SMART" id="SM00184">
    <property type="entry name" value="RING"/>
    <property type="match status" value="1"/>
</dbReference>
<protein>
    <recommendedName>
        <fullName evidence="2">RING-type E3 ubiquitin transferase</fullName>
        <ecNumber evidence="2">2.3.2.27</ecNumber>
    </recommendedName>
</protein>
<dbReference type="InterPro" id="IPR001841">
    <property type="entry name" value="Znf_RING"/>
</dbReference>
<dbReference type="PANTHER" id="PTHR46463">
    <property type="entry name" value="ZINC FINGER, RING/FYVE/PHD-TYPE"/>
    <property type="match status" value="1"/>
</dbReference>
<dbReference type="EC" id="2.3.2.27" evidence="2"/>
<evidence type="ECO:0000256" key="3">
    <source>
        <dbReference type="ARBA" id="ARBA00022679"/>
    </source>
</evidence>
<evidence type="ECO:0000256" key="8">
    <source>
        <dbReference type="PROSITE-ProRule" id="PRU00175"/>
    </source>
</evidence>
<dbReference type="FunFam" id="3.30.40.10:FF:000521">
    <property type="entry name" value="RING/U-box superfamily protein"/>
    <property type="match status" value="1"/>
</dbReference>
<feature type="compositionally biased region" description="Basic and acidic residues" evidence="9">
    <location>
        <begin position="147"/>
        <end position="176"/>
    </location>
</feature>
<evidence type="ECO:0000256" key="9">
    <source>
        <dbReference type="SAM" id="MobiDB-lite"/>
    </source>
</evidence>
<evidence type="ECO:0000313" key="11">
    <source>
        <dbReference type="EMBL" id="BBG93789.1"/>
    </source>
</evidence>
<keyword evidence="7" id="KW-0862">Zinc</keyword>
<dbReference type="CDD" id="cd23116">
    <property type="entry name" value="RING-H2_AIRP1-like"/>
    <property type="match status" value="1"/>
</dbReference>
<evidence type="ECO:0000256" key="4">
    <source>
        <dbReference type="ARBA" id="ARBA00022723"/>
    </source>
</evidence>
<evidence type="ECO:0000256" key="1">
    <source>
        <dbReference type="ARBA" id="ARBA00000900"/>
    </source>
</evidence>
<keyword evidence="5 8" id="KW-0863">Zinc-finger</keyword>
<feature type="region of interest" description="Disordered" evidence="9">
    <location>
        <begin position="105"/>
        <end position="191"/>
    </location>
</feature>
<accession>A0A4Y1QPN8</accession>
<dbReference type="EMBL" id="AP019297">
    <property type="protein sequence ID" value="BBG93789.1"/>
    <property type="molecule type" value="Genomic_DNA"/>
</dbReference>
<evidence type="ECO:0000256" key="7">
    <source>
        <dbReference type="ARBA" id="ARBA00022833"/>
    </source>
</evidence>
<proteinExistence type="predicted"/>
<dbReference type="GO" id="GO:0008270">
    <property type="term" value="F:zinc ion binding"/>
    <property type="evidence" value="ECO:0007669"/>
    <property type="project" value="UniProtKB-KW"/>
</dbReference>
<evidence type="ECO:0000256" key="5">
    <source>
        <dbReference type="ARBA" id="ARBA00022771"/>
    </source>
</evidence>
<evidence type="ECO:0000259" key="10">
    <source>
        <dbReference type="PROSITE" id="PS50089"/>
    </source>
</evidence>
<keyword evidence="3" id="KW-0808">Transferase</keyword>
<reference evidence="11" key="1">
    <citation type="journal article" date="2019" name="Science">
        <title>Mutation of a bHLH transcription factor allowed almond domestication.</title>
        <authorList>
            <person name="Sanchez-Perez R."/>
            <person name="Pavan S."/>
            <person name="Mazzeo R."/>
            <person name="Moldovan C."/>
            <person name="Aiese Cigliano R."/>
            <person name="Del Cueto J."/>
            <person name="Ricciardi F."/>
            <person name="Lotti C."/>
            <person name="Ricciardi L."/>
            <person name="Dicenta F."/>
            <person name="Lopez-Marques R.L."/>
            <person name="Lindberg Moller B."/>
        </authorList>
    </citation>
    <scope>NUCLEOTIDE SEQUENCE</scope>
</reference>
<name>A0A4Y1QPN8_PRUDU</name>
<organism evidence="11">
    <name type="scientific">Prunus dulcis</name>
    <name type="common">Almond</name>
    <name type="synonym">Amygdalus dulcis</name>
    <dbReference type="NCBI Taxonomy" id="3755"/>
    <lineage>
        <taxon>Eukaryota</taxon>
        <taxon>Viridiplantae</taxon>
        <taxon>Streptophyta</taxon>
        <taxon>Embryophyta</taxon>
        <taxon>Tracheophyta</taxon>
        <taxon>Spermatophyta</taxon>
        <taxon>Magnoliopsida</taxon>
        <taxon>eudicotyledons</taxon>
        <taxon>Gunneridae</taxon>
        <taxon>Pentapetalae</taxon>
        <taxon>rosids</taxon>
        <taxon>fabids</taxon>
        <taxon>Rosales</taxon>
        <taxon>Rosaceae</taxon>
        <taxon>Amygdaloideae</taxon>
        <taxon>Amygdaleae</taxon>
        <taxon>Prunus</taxon>
    </lineage>
</organism>
<feature type="compositionally biased region" description="Polar residues" evidence="9">
    <location>
        <begin position="118"/>
        <end position="141"/>
    </location>
</feature>
<comment type="catalytic activity">
    <reaction evidence="1">
        <text>S-ubiquitinyl-[E2 ubiquitin-conjugating enzyme]-L-cysteine + [acceptor protein]-L-lysine = [E2 ubiquitin-conjugating enzyme]-L-cysteine + N(6)-ubiquitinyl-[acceptor protein]-L-lysine.</text>
        <dbReference type="EC" id="2.3.2.27"/>
    </reaction>
</comment>
<dbReference type="PANTHER" id="PTHR46463:SF10">
    <property type="entry name" value="OS01G0926200 PROTEIN"/>
    <property type="match status" value="1"/>
</dbReference>
<gene>
    <name evidence="11" type="ORF">Prudu_001903</name>
</gene>
<dbReference type="PROSITE" id="PS50089">
    <property type="entry name" value="ZF_RING_2"/>
    <property type="match status" value="1"/>
</dbReference>
<dbReference type="Pfam" id="PF13639">
    <property type="entry name" value="zf-RING_2"/>
    <property type="match status" value="1"/>
</dbReference>
<evidence type="ECO:0000256" key="6">
    <source>
        <dbReference type="ARBA" id="ARBA00022786"/>
    </source>
</evidence>
<dbReference type="InterPro" id="IPR013083">
    <property type="entry name" value="Znf_RING/FYVE/PHD"/>
</dbReference>
<dbReference type="AlphaFoldDB" id="A0A4Y1QPN8"/>
<dbReference type="GO" id="GO:0061630">
    <property type="term" value="F:ubiquitin protein ligase activity"/>
    <property type="evidence" value="ECO:0007669"/>
    <property type="project" value="UniProtKB-EC"/>
</dbReference>
<dbReference type="SUPFAM" id="SSF57850">
    <property type="entry name" value="RING/U-box"/>
    <property type="match status" value="1"/>
</dbReference>
<keyword evidence="4" id="KW-0479">Metal-binding</keyword>
<sequence length="285" mass="31926">MYALSLPLYNVPKTRKPFAWTLKSPSSLSPTLPSSDQTIFIARNLIAYPQQNTSIEMGALCCCPCSEDFEEYALPSNSVYRHCTCLRYFFHQLFSGYSAPFQRLDGRPPSSPLPGATLVSSGVGTTLPNNSLNDTQLSVSRPSPFDADQRYSRLQRDGLVSRRDKSMTHLQEDAQQLRRGSSGTESLGFGKKWNGDDNEEDCKFGQSETSEKVLATKLAYGLTFVQPSSEDEDVCPTCLDEYTTENPKITTRCSHHFHLGCIYEWLERSESCPICGKEMEFCESP</sequence>
<dbReference type="Gene3D" id="3.30.40.10">
    <property type="entry name" value="Zinc/RING finger domain, C3HC4 (zinc finger)"/>
    <property type="match status" value="1"/>
</dbReference>